<dbReference type="PROSITE" id="PS50850">
    <property type="entry name" value="MFS"/>
    <property type="match status" value="1"/>
</dbReference>
<dbReference type="RefSeq" id="WP_276624498.1">
    <property type="nucleotide sequence ID" value="NZ_DUIH01000017.1"/>
</dbReference>
<dbReference type="InterPro" id="IPR036259">
    <property type="entry name" value="MFS_trans_sf"/>
</dbReference>
<evidence type="ECO:0000313" key="9">
    <source>
        <dbReference type="Proteomes" id="UP000600363"/>
    </source>
</evidence>
<feature type="transmembrane region" description="Helical" evidence="6">
    <location>
        <begin position="199"/>
        <end position="220"/>
    </location>
</feature>
<gene>
    <name evidence="8" type="ORF">HA299_05035</name>
</gene>
<dbReference type="AlphaFoldDB" id="A0A832RY23"/>
<feature type="transmembrane region" description="Helical" evidence="6">
    <location>
        <begin position="87"/>
        <end position="105"/>
    </location>
</feature>
<organism evidence="8 9">
    <name type="scientific">Methermicoccus shengliensis</name>
    <dbReference type="NCBI Taxonomy" id="660064"/>
    <lineage>
        <taxon>Archaea</taxon>
        <taxon>Methanobacteriati</taxon>
        <taxon>Methanobacteriota</taxon>
        <taxon>Stenosarchaea group</taxon>
        <taxon>Methanomicrobia</taxon>
        <taxon>Methanosarcinales</taxon>
        <taxon>Methermicoccaceae</taxon>
        <taxon>Methermicoccus</taxon>
    </lineage>
</organism>
<feature type="transmembrane region" description="Helical" evidence="6">
    <location>
        <begin position="232"/>
        <end position="255"/>
    </location>
</feature>
<dbReference type="PANTHER" id="PTHR23506:SF23">
    <property type="entry name" value="GH10249P"/>
    <property type="match status" value="1"/>
</dbReference>
<feature type="transmembrane region" description="Helical" evidence="6">
    <location>
        <begin position="44"/>
        <end position="67"/>
    </location>
</feature>
<feature type="transmembrane region" description="Helical" evidence="6">
    <location>
        <begin position="261"/>
        <end position="287"/>
    </location>
</feature>
<feature type="transmembrane region" description="Helical" evidence="6">
    <location>
        <begin position="360"/>
        <end position="383"/>
    </location>
</feature>
<feature type="transmembrane region" description="Helical" evidence="6">
    <location>
        <begin position="142"/>
        <end position="160"/>
    </location>
</feature>
<evidence type="ECO:0000256" key="6">
    <source>
        <dbReference type="SAM" id="Phobius"/>
    </source>
</evidence>
<dbReference type="PANTHER" id="PTHR23506">
    <property type="entry name" value="GH10249P"/>
    <property type="match status" value="1"/>
</dbReference>
<comment type="caution">
    <text evidence="8">The sequence shown here is derived from an EMBL/GenBank/DDBJ whole genome shotgun (WGS) entry which is preliminary data.</text>
</comment>
<sequence>MEYVIIILGLLFLAFIILLWKYAELKGKIEQRARQIFEANREGCCVGRVLFIVCTSVFVEAMGYGAAVPTLPLLAPHISPSVLGLLFSMYALAAIVLFFPISWVCDHVDRRIVVMLGLACFSLASLGVATTSSLWMLFLFRALQGAGGISVWTGGLALVLDVMAQRRAGRTMGYISAAVGGGTIVGPGLGALGSPHLPFMLLAVLGAVALVMSTGLPGGVPRAAAASTPLKLAHEVPVLVLLSGVLALTLVVGMVEAHAPSYLYAFGASVHVVGGMFVVMMALYTLIQLPVGAAFDRAGVLIAVVGLLGGAVLAPLIVLLPTLTAKMVALVLTGTVLGVVFTPTIAALGQLVPSSHRGMVMGLGNLCWNVGYFAGSAGGGLLIEHISLAGALLVASLVLVLTALLYAITLKAY</sequence>
<name>A0A832RY23_9EURY</name>
<reference evidence="8" key="1">
    <citation type="journal article" date="2020" name="bioRxiv">
        <title>A rank-normalized archaeal taxonomy based on genome phylogeny resolves widespread incomplete and uneven classifications.</title>
        <authorList>
            <person name="Rinke C."/>
            <person name="Chuvochina M."/>
            <person name="Mussig A.J."/>
            <person name="Chaumeil P.-A."/>
            <person name="Waite D.W."/>
            <person name="Whitman W.B."/>
            <person name="Parks D.H."/>
            <person name="Hugenholtz P."/>
        </authorList>
    </citation>
    <scope>NUCLEOTIDE SEQUENCE</scope>
    <source>
        <strain evidence="8">UBA12518</strain>
    </source>
</reference>
<dbReference type="CDD" id="cd17325">
    <property type="entry name" value="MFS_MdtG_SLC18_like"/>
    <property type="match status" value="1"/>
</dbReference>
<feature type="transmembrane region" description="Helical" evidence="6">
    <location>
        <begin position="172"/>
        <end position="193"/>
    </location>
</feature>
<dbReference type="Gene3D" id="1.20.1250.20">
    <property type="entry name" value="MFS general substrate transporter like domains"/>
    <property type="match status" value="1"/>
</dbReference>
<feature type="transmembrane region" description="Helical" evidence="6">
    <location>
        <begin position="299"/>
        <end position="321"/>
    </location>
</feature>
<feature type="transmembrane region" description="Helical" evidence="6">
    <location>
        <begin position="6"/>
        <end position="23"/>
    </location>
</feature>
<evidence type="ECO:0000256" key="2">
    <source>
        <dbReference type="ARBA" id="ARBA00022448"/>
    </source>
</evidence>
<evidence type="ECO:0000256" key="5">
    <source>
        <dbReference type="ARBA" id="ARBA00023136"/>
    </source>
</evidence>
<evidence type="ECO:0000256" key="1">
    <source>
        <dbReference type="ARBA" id="ARBA00004141"/>
    </source>
</evidence>
<evidence type="ECO:0000256" key="3">
    <source>
        <dbReference type="ARBA" id="ARBA00022692"/>
    </source>
</evidence>
<feature type="transmembrane region" description="Helical" evidence="6">
    <location>
        <begin position="327"/>
        <end position="348"/>
    </location>
</feature>
<keyword evidence="5 6" id="KW-0472">Membrane</keyword>
<evidence type="ECO:0000259" key="7">
    <source>
        <dbReference type="PROSITE" id="PS50850"/>
    </source>
</evidence>
<proteinExistence type="predicted"/>
<dbReference type="InterPro" id="IPR050930">
    <property type="entry name" value="MFS_Vesicular_Transporter"/>
</dbReference>
<dbReference type="SUPFAM" id="SSF103473">
    <property type="entry name" value="MFS general substrate transporter"/>
    <property type="match status" value="1"/>
</dbReference>
<dbReference type="Proteomes" id="UP000600363">
    <property type="component" value="Unassembled WGS sequence"/>
</dbReference>
<dbReference type="InterPro" id="IPR011701">
    <property type="entry name" value="MFS"/>
</dbReference>
<keyword evidence="2" id="KW-0813">Transport</keyword>
<keyword evidence="4 6" id="KW-1133">Transmembrane helix</keyword>
<feature type="domain" description="Major facilitator superfamily (MFS) profile" evidence="7">
    <location>
        <begin position="49"/>
        <end position="413"/>
    </location>
</feature>
<dbReference type="InterPro" id="IPR001958">
    <property type="entry name" value="Tet-R_TetA/multi-R_MdtG-like"/>
</dbReference>
<dbReference type="GO" id="GO:0022857">
    <property type="term" value="F:transmembrane transporter activity"/>
    <property type="evidence" value="ECO:0007669"/>
    <property type="project" value="InterPro"/>
</dbReference>
<accession>A0A832RY23</accession>
<dbReference type="PRINTS" id="PR01035">
    <property type="entry name" value="TCRTETA"/>
</dbReference>
<dbReference type="InterPro" id="IPR020846">
    <property type="entry name" value="MFS_dom"/>
</dbReference>
<feature type="transmembrane region" description="Helical" evidence="6">
    <location>
        <begin position="112"/>
        <end position="136"/>
    </location>
</feature>
<keyword evidence="3 6" id="KW-0812">Transmembrane</keyword>
<dbReference type="EMBL" id="DUIH01000017">
    <property type="protein sequence ID" value="HIH69959.1"/>
    <property type="molecule type" value="Genomic_DNA"/>
</dbReference>
<dbReference type="GO" id="GO:0016020">
    <property type="term" value="C:membrane"/>
    <property type="evidence" value="ECO:0007669"/>
    <property type="project" value="UniProtKB-SubCell"/>
</dbReference>
<feature type="transmembrane region" description="Helical" evidence="6">
    <location>
        <begin position="389"/>
        <end position="408"/>
    </location>
</feature>
<comment type="subcellular location">
    <subcellularLocation>
        <location evidence="1">Membrane</location>
        <topology evidence="1">Multi-pass membrane protein</topology>
    </subcellularLocation>
</comment>
<evidence type="ECO:0000256" key="4">
    <source>
        <dbReference type="ARBA" id="ARBA00022989"/>
    </source>
</evidence>
<evidence type="ECO:0000313" key="8">
    <source>
        <dbReference type="EMBL" id="HIH69959.1"/>
    </source>
</evidence>
<protein>
    <submittedName>
        <fullName evidence="8">MFS transporter</fullName>
    </submittedName>
</protein>
<dbReference type="Pfam" id="PF07690">
    <property type="entry name" value="MFS_1"/>
    <property type="match status" value="1"/>
</dbReference>